<protein>
    <submittedName>
        <fullName evidence="1">Uncharacterized protein</fullName>
    </submittedName>
</protein>
<keyword evidence="2" id="KW-1185">Reference proteome</keyword>
<reference evidence="1 2" key="4">
    <citation type="journal article" date="1995" name="Virology">
        <title>Identification, localization, transcription, and sequence analysis of the Choristoneura fumiferana nuclear polyhedrosis virus DNA polymerase gene.</title>
        <authorList>
            <person name="Liu J.J."/>
            <person name="Carstens E.B."/>
        </authorList>
    </citation>
    <scope>NUCLEOTIDE SEQUENCE [LARGE SCALE GENOMIC DNA]</scope>
</reference>
<organism evidence="1 2">
    <name type="scientific">Choristoneura fumiferana nuclear polyhedrosis virus</name>
    <name type="common">CfMNPV</name>
    <dbReference type="NCBI Taxonomy" id="208973"/>
    <lineage>
        <taxon>Viruses</taxon>
        <taxon>Viruses incertae sedis</taxon>
        <taxon>Naldaviricetes</taxon>
        <taxon>Lefavirales</taxon>
        <taxon>Baculoviridae</taxon>
        <taxon>Alphabaculovirus</taxon>
        <taxon>Alphabaculovirus chofumiferanae</taxon>
    </lineage>
</organism>
<name>Q7TLP4_NPVCF</name>
<proteinExistence type="predicted"/>
<dbReference type="Proteomes" id="UP000204418">
    <property type="component" value="Segment"/>
</dbReference>
<accession>Q7TLP4</accession>
<sequence>MDTPVPYLFVQRMVLGELEYLDANVNNNGTGYFSLGHLGDRLQSLLKTLHGVNNADPYFHKCDIRSLELLVNNINKISFTKNVESKLELKQRLLRILPNGDQIASKYDRELNKVLNFTYNCQIDTFDNIQLTHLKLACVLCYTALLPFNNNAWYLPKNESTAFVAAFENYLSNFLGLMKSKDGSLEKNVRVTYHVVPPVSQITPPYVPIKNKINASNITVHNVNRASYQNASTDIEVCYALNNRLYLNNSGSQQTELCAQFLELNALPYCLYNSVLPDDFAVSALNLYKLDDAKKKLKLGNVMFVNTMRTGAKEAIIATMRAYYHACQHVKNNKVVRVVGNYKGYANDYKLAALDFAILMLVTNATNCQLKYLIMNVHERMFMELKQQVCSWTPQKVYNALMNYDIEKEPLTNFSKDAVNRAFN</sequence>
<reference evidence="1 2" key="6">
    <citation type="journal article" date="1996" name="Virology">
        <title>Identification, molecular cloning, and transcription analysis of the Choristoneura fumiferana nuclear polyhedrosis virus spindle-like protein gene.</title>
        <authorList>
            <person name="Liu J.J."/>
            <person name="Carstens E.B."/>
        </authorList>
    </citation>
    <scope>NUCLEOTIDE SEQUENCE [LARGE SCALE GENOMIC DNA]</scope>
</reference>
<dbReference type="GeneID" id="1482750"/>
<organismHost>
    <name type="scientific">Choristoneura fumiferana</name>
    <name type="common">Spruce budworm moth</name>
    <name type="synonym">Archips fumiferana</name>
    <dbReference type="NCBI Taxonomy" id="7141"/>
</organismHost>
<dbReference type="OrthoDB" id="5027at10239"/>
<reference evidence="1 2" key="2">
    <citation type="journal article" date="1995" name="J. Gen. Virol.">
        <title>Characterization, sequencing and phylogeny of the ecdysteroid UDP-glucosyltransferase gene from two distinct nuclear polyhedrosis viruses isolated from Choristoneura fumiferana.</title>
        <authorList>
            <person name="Barrett J.W."/>
            <person name="Krell P.J."/>
            <person name="Arif B.M."/>
        </authorList>
    </citation>
    <scope>NUCLEOTIDE SEQUENCE [LARGE SCALE GENOMIC DNA]</scope>
</reference>
<dbReference type="EMBL" id="AF512031">
    <property type="protein sequence ID" value="AAP29887.1"/>
    <property type="molecule type" value="Genomic_DNA"/>
</dbReference>
<reference evidence="1 2" key="5">
    <citation type="journal article" date="1996" name="Virology">
        <title>Studies of Choristoneura fumiferana nuclear polyhedrosis virus gene expression in insect cells.</title>
        <authorList>
            <person name="Qiu W."/>
            <person name="Liu J.J."/>
            <person name="Carstens E.B."/>
        </authorList>
    </citation>
    <scope>NUCLEOTIDE SEQUENCE [LARGE SCALE GENOMIC DNA]</scope>
</reference>
<dbReference type="RefSeq" id="NP_848416.1">
    <property type="nucleotide sequence ID" value="NC_004778.3"/>
</dbReference>
<evidence type="ECO:0000313" key="1">
    <source>
        <dbReference type="EMBL" id="AAP29887.1"/>
    </source>
</evidence>
<reference evidence="1 2" key="3">
    <citation type="journal article" date="1995" name="Virology">
        <title>Identification and analysis of a putative origin of DNA replication in the Choristoneura fumiferana multinucleocapsid nuclear polyhedrosis virus genome.</title>
        <authorList>
            <person name="Xie W.D."/>
            <person name="Arif B."/>
            <person name="Dobos P."/>
            <person name="Krell P.J."/>
        </authorList>
    </citation>
    <scope>NUCLEOTIDE SEQUENCE [LARGE SCALE GENOMIC DNA]</scope>
</reference>
<dbReference type="KEGG" id="vg:1482750"/>
<reference evidence="1 2" key="8">
    <citation type="journal article" date="2002" name="Virus Res.">
        <title>Identification and molecular characterization of the baculovirus CfMNPV early genes: ie-1, ie-2 and pe38.</title>
        <authorList>
            <person name="Carstens E.B."/>
            <person name="Liu J.J."/>
            <person name="Dominy C."/>
        </authorList>
    </citation>
    <scope>NUCLEOTIDE SEQUENCE [LARGE SCALE GENOMIC DNA]</scope>
</reference>
<reference evidence="1 2" key="7">
    <citation type="journal article" date="2000" name="Virology">
        <title>Identification and molecular characterization of the Choristoneura fumiferana multicapsid nucleopolyhedrovirus genomic region encoding the regulatory genes pkip, p47, lef-12, and gta.</title>
        <authorList>
            <person name="Lapointe R."/>
            <person name="Back D.W."/>
            <person name="Ding Q."/>
            <person name="Carstens E.B."/>
        </authorList>
    </citation>
    <scope>NUCLEOTIDE SEQUENCE [LARGE SCALE GENOMIC DNA]</scope>
</reference>
<evidence type="ECO:0000313" key="2">
    <source>
        <dbReference type="Proteomes" id="UP000204418"/>
    </source>
</evidence>
<reference evidence="1 2" key="1">
    <citation type="journal article" date="1992" name="Virus Res.">
        <title>Identification of bent DNA and ARS fragments in the genome of Choristoneura fumiferana nuclear polyhedrosis virus.</title>
        <authorList>
            <person name="Lee H.Y."/>
            <person name="Arif B."/>
            <person name="Dobos P."/>
            <person name="Krell P."/>
        </authorList>
    </citation>
    <scope>NUCLEOTIDE SEQUENCE [LARGE SCALE GENOMIC DNA]</scope>
</reference>
<reference evidence="1 2" key="9">
    <citation type="journal article" date="2005" name="J. Gen. Virol.">
        <title>Analysis of the Choristoneura fumiferana nucleopolyhedrovirus genome.</title>
        <authorList>
            <person name="de Jong J.G."/>
            <person name="Lauzon H.A."/>
            <person name="Dominy C."/>
            <person name="Poloumienko A."/>
            <person name="Carstens E.B."/>
            <person name="Arif B.M."/>
            <person name="Krell P.J."/>
        </authorList>
    </citation>
    <scope>NUCLEOTIDE SEQUENCE [LARGE SCALE GENOMIC DNA]</scope>
</reference>